<feature type="region of interest" description="Disordered" evidence="1">
    <location>
        <begin position="1"/>
        <end position="29"/>
    </location>
</feature>
<gene>
    <name evidence="2" type="ORF">BJ508DRAFT_410963</name>
</gene>
<reference evidence="2 3" key="1">
    <citation type="journal article" date="2018" name="Nat. Ecol. Evol.">
        <title>Pezizomycetes genomes reveal the molecular basis of ectomycorrhizal truffle lifestyle.</title>
        <authorList>
            <person name="Murat C."/>
            <person name="Payen T."/>
            <person name="Noel B."/>
            <person name="Kuo A."/>
            <person name="Morin E."/>
            <person name="Chen J."/>
            <person name="Kohler A."/>
            <person name="Krizsan K."/>
            <person name="Balestrini R."/>
            <person name="Da Silva C."/>
            <person name="Montanini B."/>
            <person name="Hainaut M."/>
            <person name="Levati E."/>
            <person name="Barry K.W."/>
            <person name="Belfiori B."/>
            <person name="Cichocki N."/>
            <person name="Clum A."/>
            <person name="Dockter R.B."/>
            <person name="Fauchery L."/>
            <person name="Guy J."/>
            <person name="Iotti M."/>
            <person name="Le Tacon F."/>
            <person name="Lindquist E.A."/>
            <person name="Lipzen A."/>
            <person name="Malagnac F."/>
            <person name="Mello A."/>
            <person name="Molinier V."/>
            <person name="Miyauchi S."/>
            <person name="Poulain J."/>
            <person name="Riccioni C."/>
            <person name="Rubini A."/>
            <person name="Sitrit Y."/>
            <person name="Splivallo R."/>
            <person name="Traeger S."/>
            <person name="Wang M."/>
            <person name="Zifcakova L."/>
            <person name="Wipf D."/>
            <person name="Zambonelli A."/>
            <person name="Paolocci F."/>
            <person name="Nowrousian M."/>
            <person name="Ottonello S."/>
            <person name="Baldrian P."/>
            <person name="Spatafora J.W."/>
            <person name="Henrissat B."/>
            <person name="Nagy L.G."/>
            <person name="Aury J.M."/>
            <person name="Wincker P."/>
            <person name="Grigoriev I.V."/>
            <person name="Bonfante P."/>
            <person name="Martin F.M."/>
        </authorList>
    </citation>
    <scope>NUCLEOTIDE SEQUENCE [LARGE SCALE GENOMIC DNA]</scope>
    <source>
        <strain evidence="2 3">RN42</strain>
    </source>
</reference>
<name>A0A3N4ILM1_ASCIM</name>
<dbReference type="AlphaFoldDB" id="A0A3N4ILM1"/>
<evidence type="ECO:0000256" key="1">
    <source>
        <dbReference type="SAM" id="MobiDB-lite"/>
    </source>
</evidence>
<dbReference type="EMBL" id="ML119648">
    <property type="protein sequence ID" value="RPA86779.1"/>
    <property type="molecule type" value="Genomic_DNA"/>
</dbReference>
<dbReference type="Proteomes" id="UP000275078">
    <property type="component" value="Unassembled WGS sequence"/>
</dbReference>
<protein>
    <submittedName>
        <fullName evidence="2">Uncharacterized protein</fullName>
    </submittedName>
</protein>
<evidence type="ECO:0000313" key="3">
    <source>
        <dbReference type="Proteomes" id="UP000275078"/>
    </source>
</evidence>
<accession>A0A3N4ILM1</accession>
<organism evidence="2 3">
    <name type="scientific">Ascobolus immersus RN42</name>
    <dbReference type="NCBI Taxonomy" id="1160509"/>
    <lineage>
        <taxon>Eukaryota</taxon>
        <taxon>Fungi</taxon>
        <taxon>Dikarya</taxon>
        <taxon>Ascomycota</taxon>
        <taxon>Pezizomycotina</taxon>
        <taxon>Pezizomycetes</taxon>
        <taxon>Pezizales</taxon>
        <taxon>Ascobolaceae</taxon>
        <taxon>Ascobolus</taxon>
    </lineage>
</organism>
<sequence>MLDYIRTASPPVSSHQPTPRLRPHSVPSPKAQCGTAYQWQPAQQLEPYYDITEHNLHNVAKERDNVNGKSLMAMTSYGCLCLPEPSVTAGSIRHWRLSKASSSSSYIPHVLHLLHYDVCYTLCKRTHNKSRQPSSQHGRLSLVSSRHSLRRCCYIIFLDWNASRLLFLPERLVMAPSAFLEGSTSCNSHHVMLGFACTSIE</sequence>
<evidence type="ECO:0000313" key="2">
    <source>
        <dbReference type="EMBL" id="RPA86779.1"/>
    </source>
</evidence>
<proteinExistence type="predicted"/>
<keyword evidence="3" id="KW-1185">Reference proteome</keyword>